<reference evidence="5" key="1">
    <citation type="journal article" date="2020" name="Stud. Mycol.">
        <title>101 Dothideomycetes genomes: a test case for predicting lifestyles and emergence of pathogens.</title>
        <authorList>
            <person name="Haridas S."/>
            <person name="Albert R."/>
            <person name="Binder M."/>
            <person name="Bloem J."/>
            <person name="Labutti K."/>
            <person name="Salamov A."/>
            <person name="Andreopoulos B."/>
            <person name="Baker S."/>
            <person name="Barry K."/>
            <person name="Bills G."/>
            <person name="Bluhm B."/>
            <person name="Cannon C."/>
            <person name="Castanera R."/>
            <person name="Culley D."/>
            <person name="Daum C."/>
            <person name="Ezra D."/>
            <person name="Gonzalez J."/>
            <person name="Henrissat B."/>
            <person name="Kuo A."/>
            <person name="Liang C."/>
            <person name="Lipzen A."/>
            <person name="Lutzoni F."/>
            <person name="Magnuson J."/>
            <person name="Mondo S."/>
            <person name="Nolan M."/>
            <person name="Ohm R."/>
            <person name="Pangilinan J."/>
            <person name="Park H.-J."/>
            <person name="Ramirez L."/>
            <person name="Alfaro M."/>
            <person name="Sun H."/>
            <person name="Tritt A."/>
            <person name="Yoshinaga Y."/>
            <person name="Zwiers L.-H."/>
            <person name="Turgeon B."/>
            <person name="Goodwin S."/>
            <person name="Spatafora J."/>
            <person name="Crous P."/>
            <person name="Grigoriev I."/>
        </authorList>
    </citation>
    <scope>NUCLEOTIDE SEQUENCE</scope>
    <source>
        <strain evidence="5">CBS 122681</strain>
    </source>
</reference>
<accession>A0A6A6TF79</accession>
<dbReference type="AlphaFoldDB" id="A0A6A6TF79"/>
<keyword evidence="2" id="KW-0521">NADP</keyword>
<name>A0A6A6TF79_9PLEO</name>
<dbReference type="InterPro" id="IPR050740">
    <property type="entry name" value="Aldehyde_DH_Superfamily"/>
</dbReference>
<comment type="similarity">
    <text evidence="1">Belongs to the aldehyde dehydrogenase family.</text>
</comment>
<protein>
    <submittedName>
        <fullName evidence="5">Aldehyde dehydrogenase</fullName>
    </submittedName>
</protein>
<feature type="domain" description="Aldehyde dehydrogenase" evidence="4">
    <location>
        <begin position="20"/>
        <end position="474"/>
    </location>
</feature>
<dbReference type="SUPFAM" id="SSF53720">
    <property type="entry name" value="ALDH-like"/>
    <property type="match status" value="1"/>
</dbReference>
<dbReference type="GO" id="GO:0009450">
    <property type="term" value="P:gamma-aminobutyric acid catabolic process"/>
    <property type="evidence" value="ECO:0007669"/>
    <property type="project" value="TreeGrafter"/>
</dbReference>
<evidence type="ECO:0000256" key="1">
    <source>
        <dbReference type="ARBA" id="ARBA00009986"/>
    </source>
</evidence>
<dbReference type="Pfam" id="PF00171">
    <property type="entry name" value="Aldedh"/>
    <property type="match status" value="1"/>
</dbReference>
<dbReference type="InterPro" id="IPR016160">
    <property type="entry name" value="Ald_DH_CS_CYS"/>
</dbReference>
<evidence type="ECO:0000259" key="4">
    <source>
        <dbReference type="Pfam" id="PF00171"/>
    </source>
</evidence>
<evidence type="ECO:0000313" key="6">
    <source>
        <dbReference type="Proteomes" id="UP000799324"/>
    </source>
</evidence>
<dbReference type="PANTHER" id="PTHR43353">
    <property type="entry name" value="SUCCINATE-SEMIALDEHYDE DEHYDROGENASE, MITOCHONDRIAL"/>
    <property type="match status" value="1"/>
</dbReference>
<evidence type="ECO:0000256" key="3">
    <source>
        <dbReference type="ARBA" id="ARBA00023002"/>
    </source>
</evidence>
<keyword evidence="3" id="KW-0560">Oxidoreductase</keyword>
<dbReference type="FunFam" id="3.40.605.10:FF:000012">
    <property type="entry name" value="NAD-dependent succinate-semialdehyde dehydrogenase"/>
    <property type="match status" value="1"/>
</dbReference>
<dbReference type="CDD" id="cd07105">
    <property type="entry name" value="ALDH_SaliADH"/>
    <property type="match status" value="1"/>
</dbReference>
<gene>
    <name evidence="5" type="ORF">K491DRAFT_776199</name>
</gene>
<proteinExistence type="inferred from homology"/>
<dbReference type="GO" id="GO:0004777">
    <property type="term" value="F:succinate-semialdehyde dehydrogenase (NAD+) activity"/>
    <property type="evidence" value="ECO:0007669"/>
    <property type="project" value="TreeGrafter"/>
</dbReference>
<organism evidence="5 6">
    <name type="scientific">Lophiostoma macrostomum CBS 122681</name>
    <dbReference type="NCBI Taxonomy" id="1314788"/>
    <lineage>
        <taxon>Eukaryota</taxon>
        <taxon>Fungi</taxon>
        <taxon>Dikarya</taxon>
        <taxon>Ascomycota</taxon>
        <taxon>Pezizomycotina</taxon>
        <taxon>Dothideomycetes</taxon>
        <taxon>Pleosporomycetidae</taxon>
        <taxon>Pleosporales</taxon>
        <taxon>Lophiostomataceae</taxon>
        <taxon>Lophiostoma</taxon>
    </lineage>
</organism>
<sequence>MTMEEKLVPLLINSEDLEHESTYDVVSPSTAKACWKAVSATPEDATKAVEAAQSAFPKWSSSSPTARAEILERVAKYLEANIETLAGYMMEEMGADRGTAQFFVLPLAINMCRSIAARCTTICGSVPVVAQPGQSAMIWKEPYGVCLSIVPWNAPYVFGIRSAATAIATGNTCVLKASEMTPRCYWAIGKAFREAGLTPGVLNVIGCRPADAAQVVNTMIEHPAVKHIDFTGSANIGRKIARACGENLKPCLMELGGKNSAIVLADADLTKAARECIGGSFLNAGQICMATDQILVHSSIATQLVESIKEQLAAAARQSEGPPNVVSNSSKDRLAKLLSDAVSKGAQVLAGSDCPNNIPGAGFVPTILGSVNQDSELNHEEAFGPLASLRTFETDIEAIRIANTAPYGLSAAVFTRDLRRGLAIAKRLESGAVHINSMTVHDEPALPFGGVKNSGWGRFNSDQGLTEFLVTKSVTWDDYDESKMLE</sequence>
<dbReference type="Gene3D" id="3.40.309.10">
    <property type="entry name" value="Aldehyde Dehydrogenase, Chain A, domain 2"/>
    <property type="match status" value="1"/>
</dbReference>
<dbReference type="PANTHER" id="PTHR43353:SF2">
    <property type="entry name" value="ALDEHYDE DEHYDROGENASE FAMILY PROTEIN (AFU_ORTHOLOGUE AFUA_8G05520)"/>
    <property type="match status" value="1"/>
</dbReference>
<dbReference type="InterPro" id="IPR016163">
    <property type="entry name" value="Ald_DH_C"/>
</dbReference>
<dbReference type="PROSITE" id="PS00070">
    <property type="entry name" value="ALDEHYDE_DEHYDR_CYS"/>
    <property type="match status" value="1"/>
</dbReference>
<dbReference type="EMBL" id="MU004313">
    <property type="protein sequence ID" value="KAF2658645.1"/>
    <property type="molecule type" value="Genomic_DNA"/>
</dbReference>
<dbReference type="Gene3D" id="3.40.605.10">
    <property type="entry name" value="Aldehyde Dehydrogenase, Chain A, domain 1"/>
    <property type="match status" value="1"/>
</dbReference>
<evidence type="ECO:0000313" key="5">
    <source>
        <dbReference type="EMBL" id="KAF2658645.1"/>
    </source>
</evidence>
<dbReference type="InterPro" id="IPR016162">
    <property type="entry name" value="Ald_DH_N"/>
</dbReference>
<evidence type="ECO:0000256" key="2">
    <source>
        <dbReference type="ARBA" id="ARBA00022857"/>
    </source>
</evidence>
<dbReference type="OrthoDB" id="310895at2759"/>
<dbReference type="InterPro" id="IPR015590">
    <property type="entry name" value="Aldehyde_DH_dom"/>
</dbReference>
<keyword evidence="6" id="KW-1185">Reference proteome</keyword>
<dbReference type="Proteomes" id="UP000799324">
    <property type="component" value="Unassembled WGS sequence"/>
</dbReference>
<dbReference type="InterPro" id="IPR016161">
    <property type="entry name" value="Ald_DH/histidinol_DH"/>
</dbReference>